<accession>A0A2M9GTS3</accession>
<dbReference type="SUPFAM" id="SSF53448">
    <property type="entry name" value="Nucleotide-diphospho-sugar transferases"/>
    <property type="match status" value="1"/>
</dbReference>
<dbReference type="GO" id="GO:0016758">
    <property type="term" value="F:hexosyltransferase activity"/>
    <property type="evidence" value="ECO:0007669"/>
    <property type="project" value="UniProtKB-ARBA"/>
</dbReference>
<dbReference type="Gene3D" id="3.90.550.10">
    <property type="entry name" value="Spore Coat Polysaccharide Biosynthesis Protein SpsA, Chain A"/>
    <property type="match status" value="1"/>
</dbReference>
<dbReference type="RefSeq" id="WP_059269053.1">
    <property type="nucleotide sequence ID" value="NZ_CADILE010000003.1"/>
</dbReference>
<dbReference type="CDD" id="cd00761">
    <property type="entry name" value="Glyco_tranf_GTA_type"/>
    <property type="match status" value="1"/>
</dbReference>
<dbReference type="Pfam" id="PF00535">
    <property type="entry name" value="Glycos_transf_2"/>
    <property type="match status" value="1"/>
</dbReference>
<dbReference type="AlphaFoldDB" id="A0A2M9GTS3"/>
<dbReference type="EMBL" id="CADILE010000003">
    <property type="protein sequence ID" value="CAB3843677.1"/>
    <property type="molecule type" value="Genomic_DNA"/>
</dbReference>
<evidence type="ECO:0000313" key="4">
    <source>
        <dbReference type="EMBL" id="CAB3843677.1"/>
    </source>
</evidence>
<proteinExistence type="predicted"/>
<organism evidence="4 5">
    <name type="scientific">Achromobacter ruhlandii</name>
    <dbReference type="NCBI Taxonomy" id="72557"/>
    <lineage>
        <taxon>Bacteria</taxon>
        <taxon>Pseudomonadati</taxon>
        <taxon>Pseudomonadota</taxon>
        <taxon>Betaproteobacteria</taxon>
        <taxon>Burkholderiales</taxon>
        <taxon>Alcaligenaceae</taxon>
        <taxon>Achromobacter</taxon>
    </lineage>
</organism>
<sequence length="343" mass="38620">MNHVDPRAPQISVIVPVYNCERYLSEQLDALLGDAAMNLEVIAVDDGSRDRGMAILRARGARDARLRILQQAHRGLGAARNTGLHAARGAWIAFADADDLLPASGLARWHAQAVAQDLDVLIGNAYRFTQTPAAPGAAILARQPADRILAGRDWIAHCVEAGEWPHYVCLQMIRRELITRHRLVFDPSLFHEDILWTTALALVARRIGFAREPVYGYRRNPDSITLSPSPEVRLRRGASYVRIIEALLALSRRQEFGRRVGCAITRHVLHELQCFVDLLRKDIDDPFARARLARAMLELRAWPRLARHARGVTGLRRVLKAHWRLWRMARADRAVAADVRAGR</sequence>
<protein>
    <recommendedName>
        <fullName evidence="3">Glycosyltransferase 2-like domain-containing protein</fullName>
    </recommendedName>
</protein>
<evidence type="ECO:0000313" key="5">
    <source>
        <dbReference type="Proteomes" id="UP000494122"/>
    </source>
</evidence>
<gene>
    <name evidence="4" type="ORF">LMG3328_01405</name>
</gene>
<keyword evidence="2" id="KW-0808">Transferase</keyword>
<dbReference type="Proteomes" id="UP000494122">
    <property type="component" value="Unassembled WGS sequence"/>
</dbReference>
<dbReference type="PANTHER" id="PTHR22916">
    <property type="entry name" value="GLYCOSYLTRANSFERASE"/>
    <property type="match status" value="1"/>
</dbReference>
<reference evidence="4 5" key="1">
    <citation type="submission" date="2020-04" db="EMBL/GenBank/DDBJ databases">
        <authorList>
            <person name="De Canck E."/>
        </authorList>
    </citation>
    <scope>NUCLEOTIDE SEQUENCE [LARGE SCALE GENOMIC DNA]</scope>
    <source>
        <strain evidence="4 5">LMG 3328</strain>
    </source>
</reference>
<dbReference type="InterPro" id="IPR001173">
    <property type="entry name" value="Glyco_trans_2-like"/>
</dbReference>
<dbReference type="PANTHER" id="PTHR22916:SF51">
    <property type="entry name" value="GLYCOSYLTRANSFERASE EPSH-RELATED"/>
    <property type="match status" value="1"/>
</dbReference>
<keyword evidence="1" id="KW-0328">Glycosyltransferase</keyword>
<name>A0A2M9GTS3_9BURK</name>
<dbReference type="InterPro" id="IPR029044">
    <property type="entry name" value="Nucleotide-diphossugar_trans"/>
</dbReference>
<feature type="domain" description="Glycosyltransferase 2-like" evidence="3">
    <location>
        <begin position="12"/>
        <end position="133"/>
    </location>
</feature>
<evidence type="ECO:0000256" key="1">
    <source>
        <dbReference type="ARBA" id="ARBA00022676"/>
    </source>
</evidence>
<evidence type="ECO:0000259" key="3">
    <source>
        <dbReference type="Pfam" id="PF00535"/>
    </source>
</evidence>
<evidence type="ECO:0000256" key="2">
    <source>
        <dbReference type="ARBA" id="ARBA00022679"/>
    </source>
</evidence>